<dbReference type="EMBL" id="QPEX01000042">
    <property type="protein sequence ID" value="RCS42293.1"/>
    <property type="molecule type" value="Genomic_DNA"/>
</dbReference>
<sequence>MSVRTVDAECTQESIHVAEWYLRNCDHLDSLLNIGWEYAQRSFDLEFGDEFIEEVVEDIVSGLRKDDSIESAVVGQTAILLAEELDLILTVDFTSSALNDGMGIEFIEDVSEHGYPFDQQDFRLSNVDFVDVARVILAQKTFEITGS</sequence>
<accession>A0A368KQQ9</accession>
<dbReference type="RefSeq" id="WP_114371078.1">
    <property type="nucleotide sequence ID" value="NZ_QPEX01000042.1"/>
</dbReference>
<evidence type="ECO:0000313" key="2">
    <source>
        <dbReference type="Proteomes" id="UP000253562"/>
    </source>
</evidence>
<dbReference type="Proteomes" id="UP000253562">
    <property type="component" value="Unassembled WGS sequence"/>
</dbReference>
<proteinExistence type="predicted"/>
<protein>
    <submittedName>
        <fullName evidence="1">Uncharacterized protein</fullName>
    </submittedName>
</protein>
<evidence type="ECO:0000313" key="1">
    <source>
        <dbReference type="EMBL" id="RCS42293.1"/>
    </source>
</evidence>
<gene>
    <name evidence="1" type="ORF">DTL42_19335</name>
</gene>
<organism evidence="1 2">
    <name type="scientific">Bremerella cremea</name>
    <dbReference type="NCBI Taxonomy" id="1031537"/>
    <lineage>
        <taxon>Bacteria</taxon>
        <taxon>Pseudomonadati</taxon>
        <taxon>Planctomycetota</taxon>
        <taxon>Planctomycetia</taxon>
        <taxon>Pirellulales</taxon>
        <taxon>Pirellulaceae</taxon>
        <taxon>Bremerella</taxon>
    </lineage>
</organism>
<reference evidence="1 2" key="1">
    <citation type="submission" date="2018-07" db="EMBL/GenBank/DDBJ databases">
        <title>Comparative genomes isolates from brazilian mangrove.</title>
        <authorList>
            <person name="De Araujo J.E."/>
            <person name="Taketani R.G."/>
            <person name="Silva M.C.P."/>
            <person name="Lourenco M.V."/>
            <person name="Oliveira V.M."/>
            <person name="Andreote F.D."/>
        </authorList>
    </citation>
    <scope>NUCLEOTIDE SEQUENCE [LARGE SCALE GENOMIC DNA]</scope>
    <source>
        <strain evidence="1 2">HEX PRIS-MGV</strain>
    </source>
</reference>
<comment type="caution">
    <text evidence="1">The sequence shown here is derived from an EMBL/GenBank/DDBJ whole genome shotgun (WGS) entry which is preliminary data.</text>
</comment>
<name>A0A368KQQ9_9BACT</name>
<dbReference type="AlphaFoldDB" id="A0A368KQQ9"/>